<proteinExistence type="predicted"/>
<organism evidence="2 3">
    <name type="scientific">Ensete ventricosum</name>
    <name type="common">Abyssinian banana</name>
    <name type="synonym">Musa ensete</name>
    <dbReference type="NCBI Taxonomy" id="4639"/>
    <lineage>
        <taxon>Eukaryota</taxon>
        <taxon>Viridiplantae</taxon>
        <taxon>Streptophyta</taxon>
        <taxon>Embryophyta</taxon>
        <taxon>Tracheophyta</taxon>
        <taxon>Spermatophyta</taxon>
        <taxon>Magnoliopsida</taxon>
        <taxon>Liliopsida</taxon>
        <taxon>Zingiberales</taxon>
        <taxon>Musaceae</taxon>
        <taxon>Ensete</taxon>
    </lineage>
</organism>
<sequence length="134" mass="14990">MFRGDWSDAFFVVLIQASGGDAAPRGLSYEYGSDGGRVGQPGARASNRARSRGRKQFRWSDVVAVSCDKTRALDWSAEKHRRTRHQRHRGSLCSAFGARLGTKWQITRFKAASKGRERCDGSAREQSYSVVYTL</sequence>
<evidence type="ECO:0008006" key="4">
    <source>
        <dbReference type="Google" id="ProtNLM"/>
    </source>
</evidence>
<evidence type="ECO:0000313" key="2">
    <source>
        <dbReference type="EMBL" id="KAJ8480384.1"/>
    </source>
</evidence>
<evidence type="ECO:0000256" key="1">
    <source>
        <dbReference type="SAM" id="MobiDB-lite"/>
    </source>
</evidence>
<reference evidence="2 3" key="1">
    <citation type="submission" date="2022-12" db="EMBL/GenBank/DDBJ databases">
        <title>Chromosome-scale assembly of the Ensete ventricosum genome.</title>
        <authorList>
            <person name="Dussert Y."/>
            <person name="Stocks J."/>
            <person name="Wendawek A."/>
            <person name="Woldeyes F."/>
            <person name="Nichols R.A."/>
            <person name="Borrell J.S."/>
        </authorList>
    </citation>
    <scope>NUCLEOTIDE SEQUENCE [LARGE SCALE GENOMIC DNA]</scope>
    <source>
        <strain evidence="3">cv. Maze</strain>
        <tissue evidence="2">Seeds</tissue>
    </source>
</reference>
<dbReference type="AlphaFoldDB" id="A0AAV8QY80"/>
<evidence type="ECO:0000313" key="3">
    <source>
        <dbReference type="Proteomes" id="UP001222027"/>
    </source>
</evidence>
<feature type="region of interest" description="Disordered" evidence="1">
    <location>
        <begin position="32"/>
        <end position="53"/>
    </location>
</feature>
<protein>
    <recommendedName>
        <fullName evidence="4">Secreted protein</fullName>
    </recommendedName>
</protein>
<name>A0AAV8QY80_ENSVE</name>
<dbReference type="EMBL" id="JAQQAF010000006">
    <property type="protein sequence ID" value="KAJ8480384.1"/>
    <property type="molecule type" value="Genomic_DNA"/>
</dbReference>
<dbReference type="Proteomes" id="UP001222027">
    <property type="component" value="Unassembled WGS sequence"/>
</dbReference>
<comment type="caution">
    <text evidence="2">The sequence shown here is derived from an EMBL/GenBank/DDBJ whole genome shotgun (WGS) entry which is preliminary data.</text>
</comment>
<keyword evidence="3" id="KW-1185">Reference proteome</keyword>
<accession>A0AAV8QY80</accession>
<gene>
    <name evidence="2" type="ORF">OPV22_024111</name>
</gene>